<feature type="compositionally biased region" description="Basic and acidic residues" evidence="1">
    <location>
        <begin position="203"/>
        <end position="220"/>
    </location>
</feature>
<protein>
    <submittedName>
        <fullName evidence="2">Uncharacterized protein</fullName>
    </submittedName>
</protein>
<keyword evidence="5" id="KW-1185">Reference proteome</keyword>
<proteinExistence type="predicted"/>
<gene>
    <name evidence="2" type="ORF">PGT21_010033</name>
    <name evidence="4" type="ORF">PGTUg99_003282</name>
    <name evidence="3" type="ORF">PGTUg99_015938</name>
</gene>
<dbReference type="EMBL" id="VSWC01000184">
    <property type="protein sequence ID" value="KAA1067574.1"/>
    <property type="molecule type" value="Genomic_DNA"/>
</dbReference>
<dbReference type="Proteomes" id="UP000324748">
    <property type="component" value="Unassembled WGS sequence"/>
</dbReference>
<evidence type="ECO:0000256" key="1">
    <source>
        <dbReference type="SAM" id="MobiDB-lite"/>
    </source>
</evidence>
<feature type="region of interest" description="Disordered" evidence="1">
    <location>
        <begin position="197"/>
        <end position="220"/>
    </location>
</feature>
<dbReference type="EMBL" id="VDEP01000377">
    <property type="protein sequence ID" value="KAA1092182.1"/>
    <property type="molecule type" value="Genomic_DNA"/>
</dbReference>
<evidence type="ECO:0000313" key="4">
    <source>
        <dbReference type="EMBL" id="KAA1124996.1"/>
    </source>
</evidence>
<sequence length="273" mass="31292">MLLHPGSLAIYGTLSILIAEIPSQCSGASLSKRSPNLEGIYSMFKGEEGSMKSIHQILGEKMGADPNNPEKVYQSTVKIKAIRNVAKEKLGVAPKVTDVGAKYLQKIVEGDHEGAKRTLEKFPRAGLYDAFRGISQLNWVELWKITTEPGSKNFIREVESEAEIIQEVDTAAYLNPGMTNADMEDFRRFIIRKKRTEPEADQEVSHDLPGDEKLTPQEKIKKQRERKVNPLYDEWKKSKKPVRFYLLRWWKKFVRGSKAIYRRFMSLFRKKSA</sequence>
<dbReference type="Proteomes" id="UP000325313">
    <property type="component" value="Unassembled WGS sequence"/>
</dbReference>
<reference evidence="5 6" key="1">
    <citation type="submission" date="2019-05" db="EMBL/GenBank/DDBJ databases">
        <title>Emergence of the Ug99 lineage of the wheat stem rust pathogen through somatic hybridization.</title>
        <authorList>
            <person name="Li F."/>
            <person name="Upadhyaya N.M."/>
            <person name="Sperschneider J."/>
            <person name="Matny O."/>
            <person name="Nguyen-Phuc H."/>
            <person name="Mago R."/>
            <person name="Raley C."/>
            <person name="Miller M.E."/>
            <person name="Silverstein K.A.T."/>
            <person name="Henningsen E."/>
            <person name="Hirsch C.D."/>
            <person name="Visser B."/>
            <person name="Pretorius Z.A."/>
            <person name="Steffenson B.J."/>
            <person name="Schwessinger B."/>
            <person name="Dodds P.N."/>
            <person name="Figueroa M."/>
        </authorList>
    </citation>
    <scope>NUCLEOTIDE SEQUENCE [LARGE SCALE GENOMIC DNA]</scope>
    <source>
        <strain evidence="2">21-0</strain>
        <strain evidence="3 6">Ug99</strain>
    </source>
</reference>
<dbReference type="EMBL" id="VDEP01000191">
    <property type="protein sequence ID" value="KAA1124996.1"/>
    <property type="molecule type" value="Genomic_DNA"/>
</dbReference>
<accession>A0A5B0LVG7</accession>
<name>A0A5B0LVG7_PUCGR</name>
<dbReference type="AlphaFoldDB" id="A0A5B0LVG7"/>
<organism evidence="2 5">
    <name type="scientific">Puccinia graminis f. sp. tritici</name>
    <dbReference type="NCBI Taxonomy" id="56615"/>
    <lineage>
        <taxon>Eukaryota</taxon>
        <taxon>Fungi</taxon>
        <taxon>Dikarya</taxon>
        <taxon>Basidiomycota</taxon>
        <taxon>Pucciniomycotina</taxon>
        <taxon>Pucciniomycetes</taxon>
        <taxon>Pucciniales</taxon>
        <taxon>Pucciniaceae</taxon>
        <taxon>Puccinia</taxon>
    </lineage>
</organism>
<evidence type="ECO:0000313" key="3">
    <source>
        <dbReference type="EMBL" id="KAA1092182.1"/>
    </source>
</evidence>
<evidence type="ECO:0000313" key="6">
    <source>
        <dbReference type="Proteomes" id="UP000325313"/>
    </source>
</evidence>
<comment type="caution">
    <text evidence="2">The sequence shown here is derived from an EMBL/GenBank/DDBJ whole genome shotgun (WGS) entry which is preliminary data.</text>
</comment>
<evidence type="ECO:0000313" key="2">
    <source>
        <dbReference type="EMBL" id="KAA1067574.1"/>
    </source>
</evidence>
<evidence type="ECO:0000313" key="5">
    <source>
        <dbReference type="Proteomes" id="UP000324748"/>
    </source>
</evidence>
<dbReference type="OrthoDB" id="2509082at2759"/>